<dbReference type="RefSeq" id="WP_133879939.1">
    <property type="nucleotide sequence ID" value="NZ_MWIN01000039.1"/>
</dbReference>
<dbReference type="EMBL" id="SOBT01000008">
    <property type="protein sequence ID" value="TDU31348.1"/>
    <property type="molecule type" value="Genomic_DNA"/>
</dbReference>
<dbReference type="InterPro" id="IPR049874">
    <property type="entry name" value="ROK_cs"/>
</dbReference>
<reference evidence="2 3" key="1">
    <citation type="submission" date="2019-03" db="EMBL/GenBank/DDBJ databases">
        <title>Genomic Encyclopedia of Type Strains, Phase IV (KMG-IV): sequencing the most valuable type-strain genomes for metagenomic binning, comparative biology and taxonomic classification.</title>
        <authorList>
            <person name="Goeker M."/>
        </authorList>
    </citation>
    <scope>NUCLEOTIDE SEQUENCE [LARGE SCALE GENOMIC DNA]</scope>
    <source>
        <strain evidence="2 3">DSM 26377</strain>
    </source>
</reference>
<dbReference type="OrthoDB" id="9810372at2"/>
<evidence type="ECO:0000313" key="3">
    <source>
        <dbReference type="Proteomes" id="UP000295341"/>
    </source>
</evidence>
<dbReference type="SUPFAM" id="SSF53067">
    <property type="entry name" value="Actin-like ATPase domain"/>
    <property type="match status" value="1"/>
</dbReference>
<dbReference type="PANTHER" id="PTHR18964:SF174">
    <property type="entry name" value="D-ALLOSE KINASE-RELATED"/>
    <property type="match status" value="1"/>
</dbReference>
<accession>A0A4S3JYY4</accession>
<dbReference type="PROSITE" id="PS01125">
    <property type="entry name" value="ROK"/>
    <property type="match status" value="1"/>
</dbReference>
<organism evidence="2 3">
    <name type="scientific">Panacagrimonas perspica</name>
    <dbReference type="NCBI Taxonomy" id="381431"/>
    <lineage>
        <taxon>Bacteria</taxon>
        <taxon>Pseudomonadati</taxon>
        <taxon>Pseudomonadota</taxon>
        <taxon>Gammaproteobacteria</taxon>
        <taxon>Nevskiales</taxon>
        <taxon>Nevskiaceae</taxon>
        <taxon>Panacagrimonas</taxon>
    </lineage>
</organism>
<dbReference type="InterPro" id="IPR043129">
    <property type="entry name" value="ATPase_NBD"/>
</dbReference>
<dbReference type="Pfam" id="PF00480">
    <property type="entry name" value="ROK"/>
    <property type="match status" value="1"/>
</dbReference>
<evidence type="ECO:0000313" key="2">
    <source>
        <dbReference type="EMBL" id="TDU31348.1"/>
    </source>
</evidence>
<dbReference type="InterPro" id="IPR000600">
    <property type="entry name" value="ROK"/>
</dbReference>
<keyword evidence="2" id="KW-0418">Kinase</keyword>
<gene>
    <name evidence="2" type="ORF">DFR24_0716</name>
</gene>
<dbReference type="Proteomes" id="UP000295341">
    <property type="component" value="Unassembled WGS sequence"/>
</dbReference>
<keyword evidence="2" id="KW-0808">Transferase</keyword>
<dbReference type="GO" id="GO:0004396">
    <property type="term" value="F:hexokinase activity"/>
    <property type="evidence" value="ECO:0007669"/>
    <property type="project" value="TreeGrafter"/>
</dbReference>
<dbReference type="PANTHER" id="PTHR18964">
    <property type="entry name" value="ROK (REPRESSOR, ORF, KINASE) FAMILY"/>
    <property type="match status" value="1"/>
</dbReference>
<sequence length="309" mass="32124">MTAHEPRIGIDLGGTKIEGIVMQPGSRISHRLRVATPRGDYAGQVRAIADLVAQLERDSGHSGLRVGIGHPGAVSPATGLIKNANSVCLNGRPLQADVEAMLDRPVRMANDADCLAASEQSDGAAAGASCVFAVILGTGVGGGICIGGRLLAGPNAIAGEWGHNPLPWPRPDWGEIPGPLHWDGRHGPIEAWLSGPGLAADHLRVTGAELAGEAVVDRALGGDTACAATLDRYEDRLARALATVINLIDPDVIVLGGGLSRIERLYRNVPALWPSWVFSDRVDTRLVPALHGDSSGVRGAARLWPDGGA</sequence>
<dbReference type="Gene3D" id="3.30.420.40">
    <property type="match status" value="2"/>
</dbReference>
<protein>
    <submittedName>
        <fullName evidence="2">Fructokinase</fullName>
    </submittedName>
</protein>
<keyword evidence="3" id="KW-1185">Reference proteome</keyword>
<dbReference type="AlphaFoldDB" id="A0A4S3JYY4"/>
<comment type="caution">
    <text evidence="2">The sequence shown here is derived from an EMBL/GenBank/DDBJ whole genome shotgun (WGS) entry which is preliminary data.</text>
</comment>
<proteinExistence type="predicted"/>
<dbReference type="CDD" id="cd24066">
    <property type="entry name" value="ASKHA_NBD_ROK_EcFRK-like"/>
    <property type="match status" value="1"/>
</dbReference>
<keyword evidence="1" id="KW-0119">Carbohydrate metabolism</keyword>
<evidence type="ECO:0000256" key="1">
    <source>
        <dbReference type="ARBA" id="ARBA00023277"/>
    </source>
</evidence>
<name>A0A4S3JYY4_9GAMM</name>